<feature type="signal peptide" evidence="1">
    <location>
        <begin position="1"/>
        <end position="17"/>
    </location>
</feature>
<feature type="domain" description="Transglutaminase-like" evidence="2">
    <location>
        <begin position="327"/>
        <end position="396"/>
    </location>
</feature>
<dbReference type="STRING" id="1121013.GCA_000426365_00523"/>
<feature type="chain" id="PRO_5001870959" description="Transglutaminase-like domain-containing protein" evidence="1">
    <location>
        <begin position="18"/>
        <end position="452"/>
    </location>
</feature>
<dbReference type="SUPFAM" id="SSF54001">
    <property type="entry name" value="Cysteine proteinases"/>
    <property type="match status" value="1"/>
</dbReference>
<dbReference type="PANTHER" id="PTHR33490:SF6">
    <property type="entry name" value="SLL1049 PROTEIN"/>
    <property type="match status" value="1"/>
</dbReference>
<organism evidence="3 4">
    <name type="scientific">Arenimonas composti TR7-09 = DSM 18010</name>
    <dbReference type="NCBI Taxonomy" id="1121013"/>
    <lineage>
        <taxon>Bacteria</taxon>
        <taxon>Pseudomonadati</taxon>
        <taxon>Pseudomonadota</taxon>
        <taxon>Gammaproteobacteria</taxon>
        <taxon>Lysobacterales</taxon>
        <taxon>Lysobacteraceae</taxon>
        <taxon>Arenimonas</taxon>
    </lineage>
</organism>
<dbReference type="Gene3D" id="2.60.40.3140">
    <property type="match status" value="1"/>
</dbReference>
<comment type="caution">
    <text evidence="3">The sequence shown here is derived from an EMBL/GenBank/DDBJ whole genome shotgun (WGS) entry which is preliminary data.</text>
</comment>
<dbReference type="Pfam" id="PF01841">
    <property type="entry name" value="Transglut_core"/>
    <property type="match status" value="1"/>
</dbReference>
<dbReference type="EMBL" id="AWXU01000066">
    <property type="protein sequence ID" value="KFN47404.1"/>
    <property type="molecule type" value="Genomic_DNA"/>
</dbReference>
<dbReference type="SMART" id="SM00460">
    <property type="entry name" value="TGc"/>
    <property type="match status" value="1"/>
</dbReference>
<dbReference type="InterPro" id="IPR038765">
    <property type="entry name" value="Papain-like_cys_pep_sf"/>
</dbReference>
<dbReference type="Pfam" id="PF12969">
    <property type="entry name" value="DUF3857"/>
    <property type="match status" value="1"/>
</dbReference>
<dbReference type="RefSeq" id="WP_043798380.1">
    <property type="nucleotide sequence ID" value="NZ_AWXU01000066.1"/>
</dbReference>
<dbReference type="Gene3D" id="3.10.620.30">
    <property type="match status" value="1"/>
</dbReference>
<keyword evidence="1" id="KW-0732">Signal</keyword>
<sequence>MRRLLFMLLALAGAAGAATPLPEGVVRAPAPDWIEPVAAEGLPATEARNGLAYVLVDDQLTTLPATPERYRRLVFDVAGREGLENAGRLSIGFLPGDEQVRLHALRIVRNGGVLERLDEAGAELLRKETRADEGILDGERTLELVIPDVRVGDRLDLAFSIVGSRGVFGGDFHRAFTTGYSQPVALRRLLGFAPATRPLRWRLSGGWPGHTVGEQVQGSRQRLELRASPSPRVIEESGAPAWFDGHGHVDLSTSADWAAVAAWSLPLYRIDAAGEAAAAAVVADLGLRGRPAAEVLDAALPWVQREVRYLSLGLGANAYSPAPPATTLARRFGDCKDKALLLIAILRAAGIPAEPVLVSTTLRRTVADHLPTPLAFDHVIVRARLDDDWVYVDPTRDVETAVAGEREPVRYETGLPIAAGSADLVAIPATRLEGPAIDVLQQVAVLPADAEA</sequence>
<evidence type="ECO:0000313" key="4">
    <source>
        <dbReference type="Proteomes" id="UP000029391"/>
    </source>
</evidence>
<dbReference type="OrthoDB" id="8595007at2"/>
<reference evidence="3 4" key="1">
    <citation type="submission" date="2013-09" db="EMBL/GenBank/DDBJ databases">
        <title>Genome sequencing of Arenimonas composti.</title>
        <authorList>
            <person name="Chen F."/>
            <person name="Wang G."/>
        </authorList>
    </citation>
    <scope>NUCLEOTIDE SEQUENCE [LARGE SCALE GENOMIC DNA]</scope>
    <source>
        <strain evidence="3 4">TR7-09</strain>
    </source>
</reference>
<accession>A0A091B9A6</accession>
<dbReference type="Proteomes" id="UP000029391">
    <property type="component" value="Unassembled WGS sequence"/>
</dbReference>
<dbReference type="PANTHER" id="PTHR33490">
    <property type="entry name" value="BLR5614 PROTEIN-RELATED"/>
    <property type="match status" value="1"/>
</dbReference>
<proteinExistence type="predicted"/>
<dbReference type="InterPro" id="IPR024618">
    <property type="entry name" value="DUF3857"/>
</dbReference>
<keyword evidence="4" id="KW-1185">Reference proteome</keyword>
<dbReference type="eggNOG" id="COG1305">
    <property type="taxonomic scope" value="Bacteria"/>
</dbReference>
<protein>
    <recommendedName>
        <fullName evidence="2">Transglutaminase-like domain-containing protein</fullName>
    </recommendedName>
</protein>
<dbReference type="AlphaFoldDB" id="A0A091B9A6"/>
<name>A0A091B9A6_9GAMM</name>
<evidence type="ECO:0000256" key="1">
    <source>
        <dbReference type="SAM" id="SignalP"/>
    </source>
</evidence>
<evidence type="ECO:0000259" key="2">
    <source>
        <dbReference type="SMART" id="SM00460"/>
    </source>
</evidence>
<feature type="non-terminal residue" evidence="3">
    <location>
        <position position="452"/>
    </location>
</feature>
<gene>
    <name evidence="3" type="ORF">P873_01815</name>
</gene>
<dbReference type="InterPro" id="IPR002931">
    <property type="entry name" value="Transglutaminase-like"/>
</dbReference>
<evidence type="ECO:0000313" key="3">
    <source>
        <dbReference type="EMBL" id="KFN47404.1"/>
    </source>
</evidence>